<dbReference type="PANTHER" id="PTHR11051:SF8">
    <property type="entry name" value="PROTEIN-GLUCOSYLGALACTOSYLHYDROXYLYSINE GLUCOSIDASE"/>
    <property type="match status" value="1"/>
</dbReference>
<proteinExistence type="predicted"/>
<dbReference type="EMBL" id="BARS01036344">
    <property type="protein sequence ID" value="GAG14782.1"/>
    <property type="molecule type" value="Genomic_DNA"/>
</dbReference>
<accession>X0VUG7</accession>
<dbReference type="InterPro" id="IPR012341">
    <property type="entry name" value="6hp_glycosidase-like_sf"/>
</dbReference>
<feature type="domain" description="Glycoside hydrolase family 65 central catalytic" evidence="1">
    <location>
        <begin position="13"/>
        <end position="255"/>
    </location>
</feature>
<dbReference type="InterPro" id="IPR005195">
    <property type="entry name" value="Glyco_hydro_65_M"/>
</dbReference>
<evidence type="ECO:0000259" key="1">
    <source>
        <dbReference type="Pfam" id="PF03632"/>
    </source>
</evidence>
<dbReference type="InterPro" id="IPR008928">
    <property type="entry name" value="6-hairpin_glycosidase_sf"/>
</dbReference>
<organism evidence="2">
    <name type="scientific">marine sediment metagenome</name>
    <dbReference type="NCBI Taxonomy" id="412755"/>
    <lineage>
        <taxon>unclassified sequences</taxon>
        <taxon>metagenomes</taxon>
        <taxon>ecological metagenomes</taxon>
    </lineage>
</organism>
<feature type="non-terminal residue" evidence="2">
    <location>
        <position position="257"/>
    </location>
</feature>
<dbReference type="AlphaFoldDB" id="X0VUG7"/>
<dbReference type="GO" id="GO:0005975">
    <property type="term" value="P:carbohydrate metabolic process"/>
    <property type="evidence" value="ECO:0007669"/>
    <property type="project" value="InterPro"/>
</dbReference>
<comment type="caution">
    <text evidence="2">The sequence shown here is derived from an EMBL/GenBank/DDBJ whole genome shotgun (WGS) entry which is preliminary data.</text>
</comment>
<feature type="non-terminal residue" evidence="2">
    <location>
        <position position="1"/>
    </location>
</feature>
<dbReference type="GO" id="GO:0004553">
    <property type="term" value="F:hydrolase activity, hydrolyzing O-glycosyl compounds"/>
    <property type="evidence" value="ECO:0007669"/>
    <property type="project" value="TreeGrafter"/>
</dbReference>
<sequence length="257" mass="29965">GVSDDERTQLILRLHIFHLLQTASLNTIDLDVGVPARGWHGEAYRGHILWDELFILPFLNLRLPDIAKALIWYRHRRLPEARWAARRAGYSGAMYPWQSGSDGREESQRLHLNPRSGRWIPDNSHLQRHINAAIAYNICQYCQATHDTEFLHFYGAEMLLEIARFWASIATYNAELDRYEILGVMGPDEYHDSYPDADEPGLNNNAYTNIMAVWVLCHALQVLDVLPTERRQALSENLHIHEEEIQRWEDISRKMRV</sequence>
<gene>
    <name evidence="2" type="ORF">S01H1_55883</name>
</gene>
<dbReference type="PANTHER" id="PTHR11051">
    <property type="entry name" value="GLYCOSYL HYDROLASE-RELATED"/>
    <property type="match status" value="1"/>
</dbReference>
<dbReference type="SUPFAM" id="SSF48208">
    <property type="entry name" value="Six-hairpin glycosidases"/>
    <property type="match status" value="1"/>
</dbReference>
<name>X0VUG7_9ZZZZ</name>
<protein>
    <recommendedName>
        <fullName evidence="1">Glycoside hydrolase family 65 central catalytic domain-containing protein</fullName>
    </recommendedName>
</protein>
<dbReference type="Pfam" id="PF03632">
    <property type="entry name" value="Glyco_hydro_65m"/>
    <property type="match status" value="1"/>
</dbReference>
<evidence type="ECO:0000313" key="2">
    <source>
        <dbReference type="EMBL" id="GAG14782.1"/>
    </source>
</evidence>
<dbReference type="Gene3D" id="1.50.10.10">
    <property type="match status" value="1"/>
</dbReference>
<reference evidence="2" key="1">
    <citation type="journal article" date="2014" name="Front. Microbiol.">
        <title>High frequency of phylogenetically diverse reductive dehalogenase-homologous genes in deep subseafloor sedimentary metagenomes.</title>
        <authorList>
            <person name="Kawai M."/>
            <person name="Futagami T."/>
            <person name="Toyoda A."/>
            <person name="Takaki Y."/>
            <person name="Nishi S."/>
            <person name="Hori S."/>
            <person name="Arai W."/>
            <person name="Tsubouchi T."/>
            <person name="Morono Y."/>
            <person name="Uchiyama I."/>
            <person name="Ito T."/>
            <person name="Fujiyama A."/>
            <person name="Inagaki F."/>
            <person name="Takami H."/>
        </authorList>
    </citation>
    <scope>NUCLEOTIDE SEQUENCE</scope>
    <source>
        <strain evidence="2">Expedition CK06-06</strain>
    </source>
</reference>